<dbReference type="EMBL" id="CP090978">
    <property type="protein sequence ID" value="UJF33939.1"/>
    <property type="molecule type" value="Genomic_DNA"/>
</dbReference>
<organism evidence="9 10">
    <name type="scientific">Paenibacillus hexagrammi</name>
    <dbReference type="NCBI Taxonomy" id="2908839"/>
    <lineage>
        <taxon>Bacteria</taxon>
        <taxon>Bacillati</taxon>
        <taxon>Bacillota</taxon>
        <taxon>Bacilli</taxon>
        <taxon>Bacillales</taxon>
        <taxon>Paenibacillaceae</taxon>
        <taxon>Paenibacillus</taxon>
    </lineage>
</organism>
<feature type="domain" description="SLH" evidence="7">
    <location>
        <begin position="149"/>
        <end position="210"/>
    </location>
</feature>
<dbReference type="PANTHER" id="PTHR40079">
    <property type="entry name" value="MANNAN ENDO-1,4-BETA-MANNOSIDASE E-RELATED"/>
    <property type="match status" value="1"/>
</dbReference>
<dbReference type="PRINTS" id="PR00739">
    <property type="entry name" value="GLHYDRLASE26"/>
</dbReference>
<dbReference type="Pfam" id="PF02156">
    <property type="entry name" value="Glyco_hydro_26"/>
    <property type="match status" value="1"/>
</dbReference>
<evidence type="ECO:0000256" key="2">
    <source>
        <dbReference type="ARBA" id="ARBA00022801"/>
    </source>
</evidence>
<feature type="region of interest" description="Disordered" evidence="5">
    <location>
        <begin position="385"/>
        <end position="430"/>
    </location>
</feature>
<dbReference type="SUPFAM" id="SSF49785">
    <property type="entry name" value="Galactose-binding domain-like"/>
    <property type="match status" value="3"/>
</dbReference>
<evidence type="ECO:0000256" key="3">
    <source>
        <dbReference type="ARBA" id="ARBA00023295"/>
    </source>
</evidence>
<evidence type="ECO:0000259" key="8">
    <source>
        <dbReference type="PROSITE" id="PS51764"/>
    </source>
</evidence>
<dbReference type="Pfam" id="PF03425">
    <property type="entry name" value="CBM_11"/>
    <property type="match status" value="1"/>
</dbReference>
<feature type="compositionally biased region" description="Low complexity" evidence="5">
    <location>
        <begin position="385"/>
        <end position="398"/>
    </location>
</feature>
<dbReference type="Pfam" id="PF00395">
    <property type="entry name" value="SLH"/>
    <property type="match status" value="3"/>
</dbReference>
<keyword evidence="3 4" id="KW-0326">Glycosidase</keyword>
<feature type="domain" description="SLH" evidence="7">
    <location>
        <begin position="28"/>
        <end position="91"/>
    </location>
</feature>
<dbReference type="Pfam" id="PF17957">
    <property type="entry name" value="Big_7"/>
    <property type="match status" value="1"/>
</dbReference>
<feature type="compositionally biased region" description="Gly residues" evidence="5">
    <location>
        <begin position="399"/>
        <end position="425"/>
    </location>
</feature>
<reference evidence="9 10" key="1">
    <citation type="journal article" date="2024" name="Int. J. Syst. Evol. Microbiol.">
        <title>Paenibacillus hexagrammi sp. nov., a novel bacterium isolated from the gut content of Hexagrammos agrammus.</title>
        <authorList>
            <person name="Jung H.K."/>
            <person name="Kim D.G."/>
            <person name="Zin H."/>
            <person name="Park J."/>
            <person name="Jung H."/>
            <person name="Kim Y.O."/>
            <person name="Kong H.J."/>
            <person name="Kim J.W."/>
            <person name="Kim Y.S."/>
        </authorList>
    </citation>
    <scope>NUCLEOTIDE SEQUENCE [LARGE SCALE GENOMIC DNA]</scope>
    <source>
        <strain evidence="9 10">YPD9-1</strain>
    </source>
</reference>
<evidence type="ECO:0000256" key="6">
    <source>
        <dbReference type="SAM" id="SignalP"/>
    </source>
</evidence>
<evidence type="ECO:0000259" key="7">
    <source>
        <dbReference type="PROSITE" id="PS51272"/>
    </source>
</evidence>
<keyword evidence="6" id="KW-0732">Signal</keyword>
<dbReference type="InterPro" id="IPR049475">
    <property type="entry name" value="Mann_GBD_bact"/>
</dbReference>
<gene>
    <name evidence="9" type="ORF">L0M14_01395</name>
</gene>
<dbReference type="Gene3D" id="2.60.120.260">
    <property type="entry name" value="Galactose-binding domain-like"/>
    <property type="match status" value="3"/>
</dbReference>
<dbReference type="InterPro" id="IPR008979">
    <property type="entry name" value="Galactose-bd-like_sf"/>
</dbReference>
<dbReference type="InterPro" id="IPR013783">
    <property type="entry name" value="Ig-like_fold"/>
</dbReference>
<dbReference type="InterPro" id="IPR001119">
    <property type="entry name" value="SLH_dom"/>
</dbReference>
<dbReference type="SUPFAM" id="SSF51445">
    <property type="entry name" value="(Trans)glycosidases"/>
    <property type="match status" value="1"/>
</dbReference>
<evidence type="ECO:0000313" key="10">
    <source>
        <dbReference type="Proteomes" id="UP001649230"/>
    </source>
</evidence>
<evidence type="ECO:0000313" key="9">
    <source>
        <dbReference type="EMBL" id="UJF33939.1"/>
    </source>
</evidence>
<dbReference type="Proteomes" id="UP001649230">
    <property type="component" value="Chromosome"/>
</dbReference>
<proteinExistence type="inferred from homology"/>
<feature type="active site" description="Nucleophile" evidence="4">
    <location>
        <position position="709"/>
    </location>
</feature>
<feature type="domain" description="GH26" evidence="8">
    <location>
        <begin position="440"/>
        <end position="793"/>
    </location>
</feature>
<feature type="domain" description="SLH" evidence="7">
    <location>
        <begin position="92"/>
        <end position="148"/>
    </location>
</feature>
<dbReference type="Pfam" id="PF21253">
    <property type="entry name" value="Mann_GBD_bact"/>
    <property type="match status" value="1"/>
</dbReference>
<dbReference type="PROSITE" id="PS51272">
    <property type="entry name" value="SLH"/>
    <property type="match status" value="3"/>
</dbReference>
<dbReference type="Pfam" id="PF09212">
    <property type="entry name" value="CBM27"/>
    <property type="match status" value="1"/>
</dbReference>
<dbReference type="Gene3D" id="3.20.20.80">
    <property type="entry name" value="Glycosidases"/>
    <property type="match status" value="1"/>
</dbReference>
<dbReference type="InterPro" id="IPR005087">
    <property type="entry name" value="CBM11"/>
</dbReference>
<name>A0ABY3SL44_9BACL</name>
<dbReference type="InterPro" id="IPR015295">
    <property type="entry name" value="CBM27"/>
</dbReference>
<keyword evidence="10" id="KW-1185">Reference proteome</keyword>
<evidence type="ECO:0000256" key="1">
    <source>
        <dbReference type="ARBA" id="ARBA00007754"/>
    </source>
</evidence>
<accession>A0ABY3SL44</accession>
<keyword evidence="2 4" id="KW-0378">Hydrolase</keyword>
<feature type="signal peptide" evidence="6">
    <location>
        <begin position="1"/>
        <end position="24"/>
    </location>
</feature>
<feature type="chain" id="PRO_5046367806" evidence="6">
    <location>
        <begin position="25"/>
        <end position="1432"/>
    </location>
</feature>
<evidence type="ECO:0000256" key="5">
    <source>
        <dbReference type="SAM" id="MobiDB-lite"/>
    </source>
</evidence>
<dbReference type="Gene3D" id="2.60.40.10">
    <property type="entry name" value="Immunoglobulins"/>
    <property type="match status" value="1"/>
</dbReference>
<dbReference type="InterPro" id="IPR017853">
    <property type="entry name" value="GH"/>
</dbReference>
<comment type="similarity">
    <text evidence="1 4">Belongs to the glycosyl hydrolase 26 family.</text>
</comment>
<dbReference type="InterPro" id="IPR000805">
    <property type="entry name" value="Glyco_hydro_26"/>
</dbReference>
<feature type="active site" description="Proton donor" evidence="4">
    <location>
        <position position="599"/>
    </location>
</feature>
<dbReference type="PANTHER" id="PTHR40079:SF4">
    <property type="entry name" value="GH26 DOMAIN-CONTAINING PROTEIN-RELATED"/>
    <property type="match status" value="1"/>
</dbReference>
<evidence type="ECO:0000256" key="4">
    <source>
        <dbReference type="PROSITE-ProRule" id="PRU01100"/>
    </source>
</evidence>
<dbReference type="PROSITE" id="PS51764">
    <property type="entry name" value="GH26"/>
    <property type="match status" value="1"/>
</dbReference>
<dbReference type="InterPro" id="IPR022790">
    <property type="entry name" value="GH26_dom"/>
</dbReference>
<protein>
    <submittedName>
        <fullName evidence="9">S-layer homology domain-containing protein</fullName>
    </submittedName>
</protein>
<sequence length="1432" mass="152704">MKKNRKWITISTSAAMLMSMVAPAYGQTEAAVSTDLADHWAQASIHKWMTSGVFHGYEDGTFRPDQGITRAELVTILNGIFGFYEKAEQPFDDVPLSAWYKDAVSIAKQAGYYQGFPGNLAKAETDITREDAIVLLARAFEKSAAGEAALQYTDKGDIKSYALEAVQALAESVSGYEDGSFRPQGSITRAELVTWIDKLIAAYYSAEGTVIGGTINGDAVINHEGVVLKDAVISGDLYLTAGIGSGEVTLDHVVVKGTTYVSGGGDHTIIFNNATLGNVNVNRKEGSVRVLTQGVTKIGSLSANSESKLELGKGTTISRVEANKPVALIVGEGAAIEHLKLNTAAQGTTIEGQGTITKADVQAEGVKFNGKPVEKGSKVTVDKGTAAPAAEAATPSGNGSSGGSSGGSGGNSGGSSGGSSGGDNGSSGRVENLVDSQATEAAKSLFAYLEDTRGQQVLFGHQHTTDVGFTFSDMTGEHSDVKTATGDFPAVFGWDTLSLEGKEKPGVSGDPEQSRANLIDLMQKAHREGGIIALSSHMPNFVTGGSFNDTSGDVVEHILPGGDKNAEFNVFLDQIAALADNLKDDNGELIPILFRPFHEQNGGWFWWGAQTTSTSQYVEIYRYAVEYLRDQKHVHNLLYVFSPNGTFGGNQETYLKTYPGDDYVDILGMDQYDNQSSPGTTAFLNNMVGDLAMISKLADAKGKIATFSEFGYSPSGMKTTGNGDLHWFTDVLNAIKADPDAKRIAYMQTWANFNLNGNLFVPYKDVETFEPKSHELLGDFVDFYNDPYTAFSKEVGTVYNKQLTAATEQPFMHIASPVEQSTVRSATTKIRARVLNQTPAKVVYIAEGSTEEVPMTLDEEGYYSADWSPAAAYNGKTTTFTVKVYGADQAVTNEQTNTVFVKVNEILMNELTFDNGIEGVQNNGSWSGEAGNGTAITTGFESEAADGNGLLKINTTGLVSTDTWQELKLELPGIKDLVSLPDVKRVKLDVYVPVSAGSQNADAALRGIVQLPPDWSDSGKYGMNSTYKKLSELEQITIAGQAMYKYPISIDLTDPQKSAEAASLAISIVGSGLSLDGPIYVDNIGLYSVYVEAPTDPAVVDTFEAYQGSSDALRMKFIGASGDGVTVSLDSANKQSGNYGMKYDYKLAGAGYAGATKTLGGVDWSKFNQLQAWMKTDGMNQKLVIQLKVDGGYYEYYPSTASTEGRLEQMAFNQFVPVHGATGTLTKEKLKNVQEFSIYTNAVNGAMMNSTFYFDDMKAVYDAASGSVPNGGTGSGSMPHEAGTLYDFETDVQGWGVSASENHADATAPSVTSDVYTSGSQALQSEFSLSGTSFELYKEESFDFSGVQQLSAKVKLSAGNAKARLYIKTGSNWAWYDSGTPAAVDASGFVTLTIPLTGVTDLDAVKAIGVKLEDISGSGTANVYVDEIALSN</sequence>
<dbReference type="RefSeq" id="WP_235120330.1">
    <property type="nucleotide sequence ID" value="NZ_CP090978.1"/>
</dbReference>